<reference evidence="1 2" key="1">
    <citation type="journal article" date="2019" name="Nat. Plants">
        <title>Genome sequencing of Musa balbisiana reveals subgenome evolution and function divergence in polyploid bananas.</title>
        <authorList>
            <person name="Yao X."/>
        </authorList>
    </citation>
    <scope>NUCLEOTIDE SEQUENCE [LARGE SCALE GENOMIC DNA]</scope>
    <source>
        <strain evidence="2">cv. DH-PKW</strain>
        <tissue evidence="1">Leaves</tissue>
    </source>
</reference>
<comment type="caution">
    <text evidence="1">The sequence shown here is derived from an EMBL/GenBank/DDBJ whole genome shotgun (WGS) entry which is preliminary data.</text>
</comment>
<evidence type="ECO:0000313" key="1">
    <source>
        <dbReference type="EMBL" id="THU74196.1"/>
    </source>
</evidence>
<proteinExistence type="predicted"/>
<gene>
    <name evidence="1" type="ORF">C4D60_Mb04t30820</name>
</gene>
<keyword evidence="2" id="KW-1185">Reference proteome</keyword>
<dbReference type="Proteomes" id="UP000317650">
    <property type="component" value="Chromosome 4"/>
</dbReference>
<evidence type="ECO:0000313" key="2">
    <source>
        <dbReference type="Proteomes" id="UP000317650"/>
    </source>
</evidence>
<organism evidence="1 2">
    <name type="scientific">Musa balbisiana</name>
    <name type="common">Banana</name>
    <dbReference type="NCBI Taxonomy" id="52838"/>
    <lineage>
        <taxon>Eukaryota</taxon>
        <taxon>Viridiplantae</taxon>
        <taxon>Streptophyta</taxon>
        <taxon>Embryophyta</taxon>
        <taxon>Tracheophyta</taxon>
        <taxon>Spermatophyta</taxon>
        <taxon>Magnoliopsida</taxon>
        <taxon>Liliopsida</taxon>
        <taxon>Zingiberales</taxon>
        <taxon>Musaceae</taxon>
        <taxon>Musa</taxon>
    </lineage>
</organism>
<protein>
    <submittedName>
        <fullName evidence="1">Uncharacterized protein</fullName>
    </submittedName>
</protein>
<dbReference type="AlphaFoldDB" id="A0A4S8KFV1"/>
<sequence>MYFDSKTLAPDNMKMNLLSKHHIKTSCKHKDVIHLLYIKLQECVYMTNKLNKESVNRNRKVGLTVSLSNSVPGSPVISHSSNDLTETCPVAVESESLPPESSPVPPFILWLSIVFFGLPSFSPFSLFKGRFAFCTRWVSALIFHKSKVALEKKLHLIVDKKLGADRSYTFCSEKIKKKKDHLTSFDQEGSFAILQKLARQ</sequence>
<dbReference type="EMBL" id="PYDT01000001">
    <property type="protein sequence ID" value="THU74196.1"/>
    <property type="molecule type" value="Genomic_DNA"/>
</dbReference>
<accession>A0A4S8KFV1</accession>
<name>A0A4S8KFV1_MUSBA</name>